<feature type="domain" description="Histone deacetylase" evidence="6">
    <location>
        <begin position="29"/>
        <end position="334"/>
    </location>
</feature>
<evidence type="ECO:0000256" key="4">
    <source>
        <dbReference type="ARBA" id="ARBA00022801"/>
    </source>
</evidence>
<evidence type="ECO:0000256" key="3">
    <source>
        <dbReference type="ARBA" id="ARBA00022723"/>
    </source>
</evidence>
<dbReference type="Pfam" id="PF00850">
    <property type="entry name" value="Hist_deacetyl"/>
    <property type="match status" value="1"/>
</dbReference>
<evidence type="ECO:0000313" key="8">
    <source>
        <dbReference type="Proteomes" id="UP000236884"/>
    </source>
</evidence>
<dbReference type="InterPro" id="IPR023801">
    <property type="entry name" value="His_deacetylse_dom"/>
</dbReference>
<protein>
    <submittedName>
        <fullName evidence="7">Acetylpolyamine aminohydrolase</fullName>
    </submittedName>
</protein>
<keyword evidence="8" id="KW-1185">Reference proteome</keyword>
<keyword evidence="4 7" id="KW-0378">Hydrolase</keyword>
<comment type="similarity">
    <text evidence="2">Belongs to the histone deacetylase family.</text>
</comment>
<evidence type="ECO:0000256" key="1">
    <source>
        <dbReference type="ARBA" id="ARBA00001947"/>
    </source>
</evidence>
<evidence type="ECO:0000313" key="7">
    <source>
        <dbReference type="EMBL" id="BAT57846.1"/>
    </source>
</evidence>
<gene>
    <name evidence="7" type="primary">aphA</name>
    <name evidence="7" type="ORF">GJW-30_1_00356</name>
</gene>
<comment type="cofactor">
    <cofactor evidence="1">
        <name>Zn(2+)</name>
        <dbReference type="ChEBI" id="CHEBI:29105"/>
    </cofactor>
</comment>
<dbReference type="Gene3D" id="3.40.800.20">
    <property type="entry name" value="Histone deacetylase domain"/>
    <property type="match status" value="1"/>
</dbReference>
<organism evidence="7 8">
    <name type="scientific">Variibacter gotjawalensis</name>
    <dbReference type="NCBI Taxonomy" id="1333996"/>
    <lineage>
        <taxon>Bacteria</taxon>
        <taxon>Pseudomonadati</taxon>
        <taxon>Pseudomonadota</taxon>
        <taxon>Alphaproteobacteria</taxon>
        <taxon>Hyphomicrobiales</taxon>
        <taxon>Nitrobacteraceae</taxon>
        <taxon>Variibacter</taxon>
    </lineage>
</organism>
<dbReference type="InterPro" id="IPR000286">
    <property type="entry name" value="HDACs"/>
</dbReference>
<dbReference type="PANTHER" id="PTHR10625">
    <property type="entry name" value="HISTONE DEACETYLASE HDAC1-RELATED"/>
    <property type="match status" value="1"/>
</dbReference>
<dbReference type="RefSeq" id="WP_096350932.1">
    <property type="nucleotide sequence ID" value="NZ_AP014946.1"/>
</dbReference>
<dbReference type="CDD" id="cd10001">
    <property type="entry name" value="HDAC_classII_APAH"/>
    <property type="match status" value="1"/>
</dbReference>
<evidence type="ECO:0000256" key="5">
    <source>
        <dbReference type="ARBA" id="ARBA00022833"/>
    </source>
</evidence>
<dbReference type="AlphaFoldDB" id="A0A0S3PPG8"/>
<proteinExistence type="inferred from homology"/>
<dbReference type="EMBL" id="AP014946">
    <property type="protein sequence ID" value="BAT57846.1"/>
    <property type="molecule type" value="Genomic_DNA"/>
</dbReference>
<dbReference type="PANTHER" id="PTHR10625:SF17">
    <property type="entry name" value="HISTONE DEACETYLASE 8"/>
    <property type="match status" value="1"/>
</dbReference>
<dbReference type="SUPFAM" id="SSF52768">
    <property type="entry name" value="Arginase/deacetylase"/>
    <property type="match status" value="1"/>
</dbReference>
<dbReference type="KEGG" id="vgo:GJW-30_1_00356"/>
<name>A0A0S3PPG8_9BRAD</name>
<dbReference type="GO" id="GO:0016787">
    <property type="term" value="F:hydrolase activity"/>
    <property type="evidence" value="ECO:0007669"/>
    <property type="project" value="UniProtKB-KW"/>
</dbReference>
<dbReference type="OrthoDB" id="9808367at2"/>
<dbReference type="GO" id="GO:0004407">
    <property type="term" value="F:histone deacetylase activity"/>
    <property type="evidence" value="ECO:0007669"/>
    <property type="project" value="TreeGrafter"/>
</dbReference>
<keyword evidence="3" id="KW-0479">Metal-binding</keyword>
<dbReference type="InterPro" id="IPR037138">
    <property type="entry name" value="His_deacetylse_dom_sf"/>
</dbReference>
<dbReference type="InterPro" id="IPR023696">
    <property type="entry name" value="Ureohydrolase_dom_sf"/>
</dbReference>
<dbReference type="GO" id="GO:0040029">
    <property type="term" value="P:epigenetic regulation of gene expression"/>
    <property type="evidence" value="ECO:0007669"/>
    <property type="project" value="TreeGrafter"/>
</dbReference>
<dbReference type="Proteomes" id="UP000236884">
    <property type="component" value="Chromosome"/>
</dbReference>
<sequence>MKAVTTDLHKGHDPKRFILRGKFAQGEERPERATRLEQGLKAGKHEIVASQKFGQGPRLAVHSVDYLRFMEEAAEEWKTLKDASDEVLGNVHPVRGFGTMPQSITGRAGWFMQDMACGIGPDTWKAVASATDVAVTAAELVIEGERAAYALCRPPGHHAYRDLAGGHCFLNNTAIAAAHLRSVHERVAILDIDIHHGNGTQAIFYDRSDVLTVSVHADPARFYPFFWGYTHERGERDGEGFNVNLPIPVGSGDNVYVAAIESSVATIRAYAPEVLVIALGLDASADDPFGGAKVTADGFRRAGEVIARIGLPTLFTQEGGYLSDQLGPNLTAVLGGFEATA</sequence>
<accession>A0A0S3PPG8</accession>
<dbReference type="PRINTS" id="PR01270">
    <property type="entry name" value="HDASUPER"/>
</dbReference>
<evidence type="ECO:0000256" key="2">
    <source>
        <dbReference type="ARBA" id="ARBA00005947"/>
    </source>
</evidence>
<reference evidence="7 8" key="1">
    <citation type="submission" date="2015-08" db="EMBL/GenBank/DDBJ databases">
        <title>Investigation of the bacterial diversity of lava forest soil.</title>
        <authorList>
            <person name="Lee J.S."/>
        </authorList>
    </citation>
    <scope>NUCLEOTIDE SEQUENCE [LARGE SCALE GENOMIC DNA]</scope>
    <source>
        <strain evidence="7 8">GJW-30</strain>
    </source>
</reference>
<evidence type="ECO:0000259" key="6">
    <source>
        <dbReference type="Pfam" id="PF00850"/>
    </source>
</evidence>
<dbReference type="GO" id="GO:0046872">
    <property type="term" value="F:metal ion binding"/>
    <property type="evidence" value="ECO:0007669"/>
    <property type="project" value="UniProtKB-KW"/>
</dbReference>
<keyword evidence="5" id="KW-0862">Zinc</keyword>